<evidence type="ECO:0000313" key="1">
    <source>
        <dbReference type="EMBL" id="KAK1867412.1"/>
    </source>
</evidence>
<proteinExistence type="predicted"/>
<evidence type="ECO:0000313" key="2">
    <source>
        <dbReference type="Proteomes" id="UP000798662"/>
    </source>
</evidence>
<organism evidence="1 2">
    <name type="scientific">Pyropia yezoensis</name>
    <name type="common">Susabi-nori</name>
    <name type="synonym">Porphyra yezoensis</name>
    <dbReference type="NCBI Taxonomy" id="2788"/>
    <lineage>
        <taxon>Eukaryota</taxon>
        <taxon>Rhodophyta</taxon>
        <taxon>Bangiophyceae</taxon>
        <taxon>Bangiales</taxon>
        <taxon>Bangiaceae</taxon>
        <taxon>Pyropia</taxon>
    </lineage>
</organism>
<sequence>MQVAGPARPMPVLSPVAALSPLAGSSFDPRAFFEPLELAPSTAEPSEVTGVTVGAAGAVADPDGAHLHKRELADPPYDGGRAGGVGAPAVDVEAASSSGGSYVEARVSPTTLTAVSRRVPTEAADHQAVSGGVFAARRAGPGVGYADGERRLEWDKAAPPPSMYWGGELFTERSNRKKHVEAVHLKLRPHGCATCGAEFAAKVNLHKHILSVHDKARPFPCGTCGAAFGERNKRDKHTRTVHGGERPWACDACGHAFGQRSDLVRHAKIVHEGVRPHACPQPGCDKSFGRRGSLVHHLAVIHKVTSA</sequence>
<reference evidence="1" key="1">
    <citation type="submission" date="2019-11" db="EMBL/GenBank/DDBJ databases">
        <title>Nori genome reveals adaptations in red seaweeds to the harsh intertidal environment.</title>
        <authorList>
            <person name="Wang D."/>
            <person name="Mao Y."/>
        </authorList>
    </citation>
    <scope>NUCLEOTIDE SEQUENCE</scope>
    <source>
        <tissue evidence="1">Gametophyte</tissue>
    </source>
</reference>
<accession>A0ACC3CB65</accession>
<keyword evidence="2" id="KW-1185">Reference proteome</keyword>
<dbReference type="EMBL" id="CM020620">
    <property type="protein sequence ID" value="KAK1867412.1"/>
    <property type="molecule type" value="Genomic_DNA"/>
</dbReference>
<dbReference type="Proteomes" id="UP000798662">
    <property type="component" value="Chromosome 3"/>
</dbReference>
<protein>
    <submittedName>
        <fullName evidence="1">Uncharacterized protein</fullName>
    </submittedName>
</protein>
<name>A0ACC3CB65_PYRYE</name>
<gene>
    <name evidence="1" type="ORF">I4F81_009919</name>
</gene>
<comment type="caution">
    <text evidence="1">The sequence shown here is derived from an EMBL/GenBank/DDBJ whole genome shotgun (WGS) entry which is preliminary data.</text>
</comment>